<evidence type="ECO:0008006" key="3">
    <source>
        <dbReference type="Google" id="ProtNLM"/>
    </source>
</evidence>
<dbReference type="EMBL" id="LSSM01007022">
    <property type="protein sequence ID" value="OMJ09514.1"/>
    <property type="molecule type" value="Genomic_DNA"/>
</dbReference>
<dbReference type="OrthoDB" id="8041940at2759"/>
<reference evidence="2" key="1">
    <citation type="submission" date="2017-01" db="EMBL/GenBank/DDBJ databases">
        <authorList>
            <person name="Wang Y."/>
            <person name="White M."/>
            <person name="Kvist S."/>
            <person name="Moncalvo J.-M."/>
        </authorList>
    </citation>
    <scope>NUCLEOTIDE SEQUENCE [LARGE SCALE GENOMIC DNA]</scope>
    <source>
        <strain evidence="2">ID-206-W2</strain>
    </source>
</reference>
<organism evidence="1 2">
    <name type="scientific">Smittium culicis</name>
    <dbReference type="NCBI Taxonomy" id="133412"/>
    <lineage>
        <taxon>Eukaryota</taxon>
        <taxon>Fungi</taxon>
        <taxon>Fungi incertae sedis</taxon>
        <taxon>Zoopagomycota</taxon>
        <taxon>Kickxellomycotina</taxon>
        <taxon>Harpellomycetes</taxon>
        <taxon>Harpellales</taxon>
        <taxon>Legeriomycetaceae</taxon>
        <taxon>Smittium</taxon>
    </lineage>
</organism>
<evidence type="ECO:0000313" key="1">
    <source>
        <dbReference type="EMBL" id="OMJ09514.1"/>
    </source>
</evidence>
<dbReference type="Proteomes" id="UP000187429">
    <property type="component" value="Unassembled WGS sequence"/>
</dbReference>
<dbReference type="Gene3D" id="3.30.420.10">
    <property type="entry name" value="Ribonuclease H-like superfamily/Ribonuclease H"/>
    <property type="match status" value="1"/>
</dbReference>
<dbReference type="InterPro" id="IPR036397">
    <property type="entry name" value="RNaseH_sf"/>
</dbReference>
<dbReference type="AlphaFoldDB" id="A0A1R1X4H5"/>
<evidence type="ECO:0000313" key="2">
    <source>
        <dbReference type="Proteomes" id="UP000187429"/>
    </source>
</evidence>
<dbReference type="GO" id="GO:0003676">
    <property type="term" value="F:nucleic acid binding"/>
    <property type="evidence" value="ECO:0007669"/>
    <property type="project" value="InterPro"/>
</dbReference>
<gene>
    <name evidence="1" type="ORF">AYI69_g10619</name>
</gene>
<comment type="caution">
    <text evidence="1">The sequence shown here is derived from an EMBL/GenBank/DDBJ whole genome shotgun (WGS) entry which is preliminary data.</text>
</comment>
<accession>A0A1R1X4H5</accession>
<dbReference type="SUPFAM" id="SSF53098">
    <property type="entry name" value="Ribonuclease H-like"/>
    <property type="match status" value="1"/>
</dbReference>
<dbReference type="InterPro" id="IPR012337">
    <property type="entry name" value="RNaseH-like_sf"/>
</dbReference>
<sequence>MGVVERMNLTLRQRISKTVGMNYGNWEEALSQVVNGYKIRKSKSTGVSPYFMMFGTDPNIIELTLVNKEPSISKRVMELESLIRERDSRAKEAMSSTVVSKFEINDLVLTLDHRLRKKQIVMKTRPRYLGPYIIRKVLNHNLYLIANESGNEEKYHVSRMIRYYFRFGAAHLSSGLLDKI</sequence>
<proteinExistence type="predicted"/>
<keyword evidence="2" id="KW-1185">Reference proteome</keyword>
<protein>
    <recommendedName>
        <fullName evidence="3">Integrase catalytic domain-containing protein</fullName>
    </recommendedName>
</protein>
<name>A0A1R1X4H5_9FUNG</name>